<gene>
    <name evidence="2" type="ORF">LOC62_01G000498</name>
</gene>
<dbReference type="Proteomes" id="UP000827549">
    <property type="component" value="Chromosome 1"/>
</dbReference>
<protein>
    <recommendedName>
        <fullName evidence="4">Arrestin-like N-terminal domain-containing protein</fullName>
    </recommendedName>
</protein>
<evidence type="ECO:0000313" key="3">
    <source>
        <dbReference type="Proteomes" id="UP000827549"/>
    </source>
</evidence>
<feature type="region of interest" description="Disordered" evidence="1">
    <location>
        <begin position="566"/>
        <end position="639"/>
    </location>
</feature>
<sequence>MRRFFSSSASRTSSPSFKSKNVRLTINIPSYGCVFMNCDPGGSSVFPTDAYMVPPGDPDYTIGRDLSGELEVEVPRGMGPRRCRAIRVTLKSVCKLNMGPERGWEEDVLFERQVEVKGAIILHEGVQRFKFSIIVPFGLGPYDQHPNGGIKLDLFAAVEGLGGRSSTMSPGPSPAGTPKRGRSPTRPPARPLPGLSESSRSVNGASTPGGGSSGTATPPAQDDGTPADVILPHLTVSWNEAMGGNSATNLESEIQWLRGTVEASRYITVLYNPDPENGINTLDVRRRGDVGGIGVFDVRLTSNPWTICGLVKIHVSIPDPSPTTTMYYARLLLNQTASITSPRDDPATAVPIVQSTPFVVWDKGMRPPKATPTRDTPAFFRGSKAQGSDHGGVILSGVGRIPNDEAGRPSTLPIVITPIKVTHSLILEVWYSVYGEDARGMPYDKPQHGQLRVLRVEKPVVLPSCAFIPEVMELPSYESHTFEQAPCKTCKTPPEQQACQTCPLTSVPHARHDLPPSLVGNPNGVCPTCEKRFITDDVTGKWMDCACGHSLKDIEERMRTVALQDIDDAGPGTQTPPHVKEEAERRGRPGWSSAPNSAPPSRPRTPPQPQLPNSYTPPLPASQPPSQPGSQPSSQPPSR</sequence>
<feature type="compositionally biased region" description="Pro residues" evidence="1">
    <location>
        <begin position="597"/>
        <end position="627"/>
    </location>
</feature>
<evidence type="ECO:0000313" key="2">
    <source>
        <dbReference type="EMBL" id="WOO76885.1"/>
    </source>
</evidence>
<feature type="region of interest" description="Disordered" evidence="1">
    <location>
        <begin position="163"/>
        <end position="228"/>
    </location>
</feature>
<organism evidence="2 3">
    <name type="scientific">Vanrija pseudolonga</name>
    <dbReference type="NCBI Taxonomy" id="143232"/>
    <lineage>
        <taxon>Eukaryota</taxon>
        <taxon>Fungi</taxon>
        <taxon>Dikarya</taxon>
        <taxon>Basidiomycota</taxon>
        <taxon>Agaricomycotina</taxon>
        <taxon>Tremellomycetes</taxon>
        <taxon>Trichosporonales</taxon>
        <taxon>Trichosporonaceae</taxon>
        <taxon>Vanrija</taxon>
    </lineage>
</organism>
<evidence type="ECO:0008006" key="4">
    <source>
        <dbReference type="Google" id="ProtNLM"/>
    </source>
</evidence>
<dbReference type="EMBL" id="CP086714">
    <property type="protein sequence ID" value="WOO76885.1"/>
    <property type="molecule type" value="Genomic_DNA"/>
</dbReference>
<evidence type="ECO:0000256" key="1">
    <source>
        <dbReference type="SAM" id="MobiDB-lite"/>
    </source>
</evidence>
<dbReference type="RefSeq" id="XP_062622917.1">
    <property type="nucleotide sequence ID" value="XM_062766933.1"/>
</dbReference>
<dbReference type="AlphaFoldDB" id="A0AAF0XZJ9"/>
<keyword evidence="3" id="KW-1185">Reference proteome</keyword>
<feature type="compositionally biased region" description="Basic and acidic residues" evidence="1">
    <location>
        <begin position="578"/>
        <end position="587"/>
    </location>
</feature>
<reference evidence="2" key="1">
    <citation type="submission" date="2023-10" db="EMBL/GenBank/DDBJ databases">
        <authorList>
            <person name="Noh H."/>
        </authorList>
    </citation>
    <scope>NUCLEOTIDE SEQUENCE</scope>
    <source>
        <strain evidence="2">DUCC4014</strain>
    </source>
</reference>
<accession>A0AAF0XZJ9</accession>
<proteinExistence type="predicted"/>
<dbReference type="GeneID" id="87803756"/>
<feature type="region of interest" description="Disordered" evidence="1">
    <location>
        <begin position="363"/>
        <end position="387"/>
    </location>
</feature>
<name>A0AAF0XZJ9_9TREE</name>